<keyword evidence="5 7" id="KW-0009">Actin-binding</keyword>
<evidence type="ECO:0000256" key="7">
    <source>
        <dbReference type="RuleBase" id="RU003909"/>
    </source>
</evidence>
<dbReference type="PANTHER" id="PTHR11604">
    <property type="entry name" value="PROFILIN"/>
    <property type="match status" value="1"/>
</dbReference>
<dbReference type="SUPFAM" id="SSF55770">
    <property type="entry name" value="Profilin (actin-binding protein)"/>
    <property type="match status" value="1"/>
</dbReference>
<comment type="subcellular location">
    <subcellularLocation>
        <location evidence="1">Cytoplasm</location>
        <location evidence="1">Cytoskeleton</location>
    </subcellularLocation>
</comment>
<gene>
    <name evidence="8" type="ORF">LAZ67_19000175</name>
</gene>
<sequence>MSWQSYVENQICNQVTCKYAAIASLNDGSTWGKYELDDYTVNQQQLKAIADAMRGNPEALMEKGIWLGKDKYICLYADNNLVRGRLLGSALCIVATKKCTYMQVLSIAMFYCATIDCSMLHIKQ</sequence>
<dbReference type="EMBL" id="CP092881">
    <property type="protein sequence ID" value="UYV80429.1"/>
    <property type="molecule type" value="Genomic_DNA"/>
</dbReference>
<dbReference type="InterPro" id="IPR036140">
    <property type="entry name" value="PFN_sf"/>
</dbReference>
<evidence type="ECO:0000313" key="8">
    <source>
        <dbReference type="EMBL" id="UYV80429.1"/>
    </source>
</evidence>
<evidence type="ECO:0000256" key="4">
    <source>
        <dbReference type="ARBA" id="ARBA00022490"/>
    </source>
</evidence>
<keyword evidence="9" id="KW-1185">Reference proteome</keyword>
<evidence type="ECO:0000313" key="9">
    <source>
        <dbReference type="Proteomes" id="UP001235939"/>
    </source>
</evidence>
<evidence type="ECO:0000256" key="2">
    <source>
        <dbReference type="ARBA" id="ARBA00010058"/>
    </source>
</evidence>
<comment type="similarity">
    <text evidence="2 7">Belongs to the profilin family.</text>
</comment>
<dbReference type="PANTHER" id="PTHR11604:SF0">
    <property type="entry name" value="PROFILIN"/>
    <property type="match status" value="1"/>
</dbReference>
<accession>A0ABY6LGX9</accession>
<evidence type="ECO:0000256" key="1">
    <source>
        <dbReference type="ARBA" id="ARBA00004245"/>
    </source>
</evidence>
<dbReference type="InterPro" id="IPR005455">
    <property type="entry name" value="PFN_euk"/>
</dbReference>
<evidence type="ECO:0000256" key="6">
    <source>
        <dbReference type="ARBA" id="ARBA00023212"/>
    </source>
</evidence>
<comment type="subunit">
    <text evidence="3">Occurs in many kinds of cells as a complex with monomeric actin in a 1:1 ratio.</text>
</comment>
<protein>
    <recommendedName>
        <fullName evidence="7">Profilin</fullName>
    </recommendedName>
</protein>
<dbReference type="Gene3D" id="3.30.450.30">
    <property type="entry name" value="Dynein light chain 2a, cytoplasmic"/>
    <property type="match status" value="1"/>
</dbReference>
<name>A0ABY6LGX9_9ARAC</name>
<dbReference type="InterPro" id="IPR027310">
    <property type="entry name" value="Profilin_CS"/>
</dbReference>
<keyword evidence="6" id="KW-0206">Cytoskeleton</keyword>
<evidence type="ECO:0000256" key="5">
    <source>
        <dbReference type="ARBA" id="ARBA00023203"/>
    </source>
</evidence>
<reference evidence="8 9" key="1">
    <citation type="submission" date="2022-01" db="EMBL/GenBank/DDBJ databases">
        <title>A chromosomal length assembly of Cordylochernes scorpioides.</title>
        <authorList>
            <person name="Zeh D."/>
            <person name="Zeh J."/>
        </authorList>
    </citation>
    <scope>NUCLEOTIDE SEQUENCE [LARGE SCALE GENOMIC DNA]</scope>
    <source>
        <strain evidence="8">IN4F17</strain>
        <tissue evidence="8">Whole Body</tissue>
    </source>
</reference>
<proteinExistence type="inferred from homology"/>
<dbReference type="Proteomes" id="UP001235939">
    <property type="component" value="Chromosome 19"/>
</dbReference>
<organism evidence="8 9">
    <name type="scientific">Cordylochernes scorpioides</name>
    <dbReference type="NCBI Taxonomy" id="51811"/>
    <lineage>
        <taxon>Eukaryota</taxon>
        <taxon>Metazoa</taxon>
        <taxon>Ecdysozoa</taxon>
        <taxon>Arthropoda</taxon>
        <taxon>Chelicerata</taxon>
        <taxon>Arachnida</taxon>
        <taxon>Pseudoscorpiones</taxon>
        <taxon>Cheliferoidea</taxon>
        <taxon>Chernetidae</taxon>
        <taxon>Cordylochernes</taxon>
    </lineage>
</organism>
<dbReference type="SMART" id="SM00392">
    <property type="entry name" value="PROF"/>
    <property type="match status" value="1"/>
</dbReference>
<dbReference type="PROSITE" id="PS00414">
    <property type="entry name" value="PROFILIN"/>
    <property type="match status" value="1"/>
</dbReference>
<dbReference type="InterPro" id="IPR048278">
    <property type="entry name" value="PFN"/>
</dbReference>
<keyword evidence="4" id="KW-0963">Cytoplasm</keyword>
<dbReference type="Pfam" id="PF00235">
    <property type="entry name" value="Profilin"/>
    <property type="match status" value="1"/>
</dbReference>
<evidence type="ECO:0000256" key="3">
    <source>
        <dbReference type="ARBA" id="ARBA00011583"/>
    </source>
</evidence>